<keyword evidence="3 7" id="KW-0418">Kinase</keyword>
<evidence type="ECO:0000256" key="5">
    <source>
        <dbReference type="PROSITE-ProRule" id="PRU10141"/>
    </source>
</evidence>
<dbReference type="InterPro" id="IPR017441">
    <property type="entry name" value="Protein_kinase_ATP_BS"/>
</dbReference>
<dbReference type="AlphaFoldDB" id="A0A3L6SWY4"/>
<dbReference type="Gene3D" id="1.10.510.10">
    <property type="entry name" value="Transferase(Phosphotransferase) domain 1"/>
    <property type="match status" value="1"/>
</dbReference>
<dbReference type="Gene3D" id="3.30.200.20">
    <property type="entry name" value="Phosphorylase Kinase, domain 1"/>
    <property type="match status" value="1"/>
</dbReference>
<dbReference type="SUPFAM" id="SSF56112">
    <property type="entry name" value="Protein kinase-like (PK-like)"/>
    <property type="match status" value="1"/>
</dbReference>
<dbReference type="Pfam" id="PF07714">
    <property type="entry name" value="PK_Tyr_Ser-Thr"/>
    <property type="match status" value="1"/>
</dbReference>
<dbReference type="GO" id="GO:0004672">
    <property type="term" value="F:protein kinase activity"/>
    <property type="evidence" value="ECO:0007669"/>
    <property type="project" value="InterPro"/>
</dbReference>
<dbReference type="InterPro" id="IPR011009">
    <property type="entry name" value="Kinase-like_dom_sf"/>
</dbReference>
<sequence>MGCFSVFRRKKNSRSQIVQHDQDILITGNVKIYSFKELRKATRNFCPGNKLGQGSFGRVYLGKLNNGEKVAIKVLSSESRQGTKEFLNELSVISTITHHNLVKLHGCCVDGGQKMLVYNYVENNSLAQTLFGNSRSGIIFDWRTRVWMLYESGDLDSIIDRILKRDFDTEEARQLLKIGLLCTQDSPKIRPSMSNVAKMLKGECALGDKIMRPGLITDVMDLKVRTVEPVQFSLSPSMSPALSNSLLSTLAVAGSTVVEDSP</sequence>
<evidence type="ECO:0000256" key="1">
    <source>
        <dbReference type="ARBA" id="ARBA00022679"/>
    </source>
</evidence>
<keyword evidence="1" id="KW-0808">Transferase</keyword>
<dbReference type="InterPro" id="IPR001245">
    <property type="entry name" value="Ser-Thr/Tyr_kinase_cat_dom"/>
</dbReference>
<evidence type="ECO:0000256" key="3">
    <source>
        <dbReference type="ARBA" id="ARBA00022777"/>
    </source>
</evidence>
<accession>A0A3L6SWY4</accession>
<proteinExistence type="predicted"/>
<dbReference type="InterPro" id="IPR052059">
    <property type="entry name" value="CR_Ser/Thr_kinase"/>
</dbReference>
<evidence type="ECO:0000313" key="8">
    <source>
        <dbReference type="Proteomes" id="UP000275267"/>
    </source>
</evidence>
<keyword evidence="4 5" id="KW-0067">ATP-binding</keyword>
<feature type="domain" description="Protein kinase" evidence="6">
    <location>
        <begin position="45"/>
        <end position="262"/>
    </location>
</feature>
<organism evidence="7 8">
    <name type="scientific">Panicum miliaceum</name>
    <name type="common">Proso millet</name>
    <name type="synonym">Broomcorn millet</name>
    <dbReference type="NCBI Taxonomy" id="4540"/>
    <lineage>
        <taxon>Eukaryota</taxon>
        <taxon>Viridiplantae</taxon>
        <taxon>Streptophyta</taxon>
        <taxon>Embryophyta</taxon>
        <taxon>Tracheophyta</taxon>
        <taxon>Spermatophyta</taxon>
        <taxon>Magnoliopsida</taxon>
        <taxon>Liliopsida</taxon>
        <taxon>Poales</taxon>
        <taxon>Poaceae</taxon>
        <taxon>PACMAD clade</taxon>
        <taxon>Panicoideae</taxon>
        <taxon>Panicodae</taxon>
        <taxon>Paniceae</taxon>
        <taxon>Panicinae</taxon>
        <taxon>Panicum</taxon>
        <taxon>Panicum sect. Panicum</taxon>
    </lineage>
</organism>
<dbReference type="GO" id="GO:0005524">
    <property type="term" value="F:ATP binding"/>
    <property type="evidence" value="ECO:0007669"/>
    <property type="project" value="UniProtKB-UniRule"/>
</dbReference>
<evidence type="ECO:0000256" key="2">
    <source>
        <dbReference type="ARBA" id="ARBA00022741"/>
    </source>
</evidence>
<dbReference type="STRING" id="4540.A0A3L6SWY4"/>
<gene>
    <name evidence="7" type="ORF">C2845_PM05G02010</name>
</gene>
<keyword evidence="2 5" id="KW-0547">Nucleotide-binding</keyword>
<evidence type="ECO:0000259" key="6">
    <source>
        <dbReference type="PROSITE" id="PS50011"/>
    </source>
</evidence>
<dbReference type="FunFam" id="3.30.200.20:FF:000421">
    <property type="entry name" value="Serine/threonine-protein kinase receptor"/>
    <property type="match status" value="1"/>
</dbReference>
<reference evidence="8" key="1">
    <citation type="journal article" date="2019" name="Nat. Commun.">
        <title>The genome of broomcorn millet.</title>
        <authorList>
            <person name="Zou C."/>
            <person name="Miki D."/>
            <person name="Li D."/>
            <person name="Tang Q."/>
            <person name="Xiao L."/>
            <person name="Rajput S."/>
            <person name="Deng P."/>
            <person name="Jia W."/>
            <person name="Huang R."/>
            <person name="Zhang M."/>
            <person name="Sun Y."/>
            <person name="Hu J."/>
            <person name="Fu X."/>
            <person name="Schnable P.S."/>
            <person name="Li F."/>
            <person name="Zhang H."/>
            <person name="Feng B."/>
            <person name="Zhu X."/>
            <person name="Liu R."/>
            <person name="Schnable J.C."/>
            <person name="Zhu J.-K."/>
            <person name="Zhang H."/>
        </authorList>
    </citation>
    <scope>NUCLEOTIDE SEQUENCE [LARGE SCALE GENOMIC DNA]</scope>
</reference>
<dbReference type="Proteomes" id="UP000275267">
    <property type="component" value="Unassembled WGS sequence"/>
</dbReference>
<keyword evidence="8" id="KW-1185">Reference proteome</keyword>
<dbReference type="PROSITE" id="PS50011">
    <property type="entry name" value="PROTEIN_KINASE_DOM"/>
    <property type="match status" value="1"/>
</dbReference>
<dbReference type="PANTHER" id="PTHR47973">
    <property type="entry name" value="CYSTEINE-RICH RECEPTOR-LIKE PROTEIN KINASE 3"/>
    <property type="match status" value="1"/>
</dbReference>
<feature type="binding site" evidence="5">
    <location>
        <position position="73"/>
    </location>
    <ligand>
        <name>ATP</name>
        <dbReference type="ChEBI" id="CHEBI:30616"/>
    </ligand>
</feature>
<name>A0A3L6SWY4_PANMI</name>
<dbReference type="EMBL" id="PQIB02000003">
    <property type="protein sequence ID" value="RLN28296.1"/>
    <property type="molecule type" value="Genomic_DNA"/>
</dbReference>
<dbReference type="OrthoDB" id="4062651at2759"/>
<dbReference type="InterPro" id="IPR000719">
    <property type="entry name" value="Prot_kinase_dom"/>
</dbReference>
<comment type="caution">
    <text evidence="7">The sequence shown here is derived from an EMBL/GenBank/DDBJ whole genome shotgun (WGS) entry which is preliminary data.</text>
</comment>
<evidence type="ECO:0000256" key="4">
    <source>
        <dbReference type="ARBA" id="ARBA00022840"/>
    </source>
</evidence>
<protein>
    <submittedName>
        <fullName evidence="7">Serine/threonine-protein kinase</fullName>
    </submittedName>
</protein>
<dbReference type="PROSITE" id="PS00107">
    <property type="entry name" value="PROTEIN_KINASE_ATP"/>
    <property type="match status" value="1"/>
</dbReference>
<evidence type="ECO:0000313" key="7">
    <source>
        <dbReference type="EMBL" id="RLN28296.1"/>
    </source>
</evidence>